<feature type="chain" id="PRO_5009162437" evidence="1">
    <location>
        <begin position="19"/>
        <end position="402"/>
    </location>
</feature>
<dbReference type="InterPro" id="IPR008928">
    <property type="entry name" value="6-hairpin_glycosidase_sf"/>
</dbReference>
<evidence type="ECO:0000256" key="1">
    <source>
        <dbReference type="SAM" id="SignalP"/>
    </source>
</evidence>
<dbReference type="SUPFAM" id="SSF48208">
    <property type="entry name" value="Six-hairpin glycosidases"/>
    <property type="match status" value="1"/>
</dbReference>
<evidence type="ECO:0000313" key="3">
    <source>
        <dbReference type="Proteomes" id="UP000095085"/>
    </source>
</evidence>
<dbReference type="AlphaFoldDB" id="A0A1E4RT52"/>
<dbReference type="Pfam" id="PF03663">
    <property type="entry name" value="Glyco_hydro_76"/>
    <property type="match status" value="1"/>
</dbReference>
<gene>
    <name evidence="2" type="ORF">HYPBUDRAFT_4116</name>
</gene>
<sequence length="402" mass="45035">MLFFSLSIWIFFVANTLGAPSIVKKDDDLDTTTAFADAVNATWDTFWDNSKNAWNVDDPACGDSFSYPSVWKAAVASKAISDTFDKTKIYEVTQSLIDNYKNSDGWFSATTAKDDDVYTDDNSQVVWVLLDSYKYTGTIDHLTVAEKVLSNIKDQWDSSIGGVKWSINGDYVASISTAESALAAIRLYQLNNDESLLEFSKTCIDFLFDKLQDPSDHLLYDGITVSSGEVNKGKLTYTVGTTISTLSYLIKITGDQSYNDKAVQLAKAAINKNGAFYTNGYWNNQLQYIHLLYAGFVDLITVSTANNQKQSGFYQKLISEMNRQATYTYDYLQISKGYYYHNVYTYTDQMYSKYTSKFGSSKSYNANPKNFCGGDVNGTPKKDLMDNASAAQIFYELSRVSS</sequence>
<keyword evidence="2" id="KW-0378">Hydrolase</keyword>
<name>A0A1E4RT52_9ASCO</name>
<dbReference type="Gene3D" id="1.50.10.20">
    <property type="match status" value="1"/>
</dbReference>
<dbReference type="OrthoDB" id="9984024at2759"/>
<reference evidence="3" key="1">
    <citation type="submission" date="2016-05" db="EMBL/GenBank/DDBJ databases">
        <title>Comparative genomics of biotechnologically important yeasts.</title>
        <authorList>
            <consortium name="DOE Joint Genome Institute"/>
            <person name="Riley R."/>
            <person name="Haridas S."/>
            <person name="Wolfe K.H."/>
            <person name="Lopes M.R."/>
            <person name="Hittinger C.T."/>
            <person name="Goker M."/>
            <person name="Salamov A."/>
            <person name="Wisecaver J."/>
            <person name="Long T.M."/>
            <person name="Aerts A.L."/>
            <person name="Barry K."/>
            <person name="Choi C."/>
            <person name="Clum A."/>
            <person name="Coughlan A.Y."/>
            <person name="Deshpande S."/>
            <person name="Douglass A.P."/>
            <person name="Hanson S.J."/>
            <person name="Klenk H.-P."/>
            <person name="Labutti K."/>
            <person name="Lapidus A."/>
            <person name="Lindquist E."/>
            <person name="Lipzen A."/>
            <person name="Meier-Kolthoff J.P."/>
            <person name="Ohm R.A."/>
            <person name="Otillar R.P."/>
            <person name="Pangilinan J."/>
            <person name="Peng Y."/>
            <person name="Rokas A."/>
            <person name="Rosa C.A."/>
            <person name="Scheuner C."/>
            <person name="Sibirny A.A."/>
            <person name="Slot J.C."/>
            <person name="Stielow J.B."/>
            <person name="Sun H."/>
            <person name="Kurtzman C.P."/>
            <person name="Blackwell M."/>
            <person name="Grigoriev I.V."/>
            <person name="Jeffries T.W."/>
        </authorList>
    </citation>
    <scope>NUCLEOTIDE SEQUENCE [LARGE SCALE GENOMIC DNA]</scope>
    <source>
        <strain evidence="3">NRRL Y-1933</strain>
    </source>
</reference>
<dbReference type="InterPro" id="IPR005198">
    <property type="entry name" value="Glyco_hydro_76"/>
</dbReference>
<protein>
    <submittedName>
        <fullName evidence="2">Six-hairpin glycosidase</fullName>
    </submittedName>
</protein>
<organism evidence="2 3">
    <name type="scientific">Hyphopichia burtonii NRRL Y-1933</name>
    <dbReference type="NCBI Taxonomy" id="984485"/>
    <lineage>
        <taxon>Eukaryota</taxon>
        <taxon>Fungi</taxon>
        <taxon>Dikarya</taxon>
        <taxon>Ascomycota</taxon>
        <taxon>Saccharomycotina</taxon>
        <taxon>Pichiomycetes</taxon>
        <taxon>Debaryomycetaceae</taxon>
        <taxon>Hyphopichia</taxon>
    </lineage>
</organism>
<dbReference type="PANTHER" id="PTHR47791">
    <property type="entry name" value="MEIOTICALLY UP-REGULATED GENE 191 PROTEIN"/>
    <property type="match status" value="1"/>
</dbReference>
<dbReference type="InterPro" id="IPR053169">
    <property type="entry name" value="MUG_Protein"/>
</dbReference>
<keyword evidence="3" id="KW-1185">Reference proteome</keyword>
<accession>A0A1E4RT52</accession>
<dbReference type="GO" id="GO:0005975">
    <property type="term" value="P:carbohydrate metabolic process"/>
    <property type="evidence" value="ECO:0007669"/>
    <property type="project" value="InterPro"/>
</dbReference>
<dbReference type="GeneID" id="30997952"/>
<evidence type="ECO:0000313" key="2">
    <source>
        <dbReference type="EMBL" id="ODV70225.1"/>
    </source>
</evidence>
<keyword evidence="2" id="KW-0326">Glycosidase</keyword>
<dbReference type="GO" id="GO:0016798">
    <property type="term" value="F:hydrolase activity, acting on glycosyl bonds"/>
    <property type="evidence" value="ECO:0007669"/>
    <property type="project" value="UniProtKB-KW"/>
</dbReference>
<dbReference type="STRING" id="984485.A0A1E4RT52"/>
<keyword evidence="1" id="KW-0732">Signal</keyword>
<dbReference type="PANTHER" id="PTHR47791:SF3">
    <property type="entry name" value="MEIOTICALLY UP-REGULATED GENE 191 PROTEIN"/>
    <property type="match status" value="1"/>
</dbReference>
<dbReference type="RefSeq" id="XP_020079292.1">
    <property type="nucleotide sequence ID" value="XM_020223403.1"/>
</dbReference>
<dbReference type="EMBL" id="KV454538">
    <property type="protein sequence ID" value="ODV70225.1"/>
    <property type="molecule type" value="Genomic_DNA"/>
</dbReference>
<dbReference type="Proteomes" id="UP000095085">
    <property type="component" value="Unassembled WGS sequence"/>
</dbReference>
<feature type="signal peptide" evidence="1">
    <location>
        <begin position="1"/>
        <end position="18"/>
    </location>
</feature>
<proteinExistence type="predicted"/>